<dbReference type="InterPro" id="IPR003593">
    <property type="entry name" value="AAA+_ATPase"/>
</dbReference>
<dbReference type="Pfam" id="PF00005">
    <property type="entry name" value="ABC_tran"/>
    <property type="match status" value="1"/>
</dbReference>
<feature type="region of interest" description="Disordered" evidence="5">
    <location>
        <begin position="321"/>
        <end position="352"/>
    </location>
</feature>
<dbReference type="RefSeq" id="WP_311670199.1">
    <property type="nucleotide sequence ID" value="NZ_JAVREO010000023.1"/>
</dbReference>
<dbReference type="Proteomes" id="UP001183410">
    <property type="component" value="Unassembled WGS sequence"/>
</dbReference>
<dbReference type="PROSITE" id="PS50893">
    <property type="entry name" value="ABC_TRANSPORTER_2"/>
    <property type="match status" value="1"/>
</dbReference>
<accession>A0ABU2K018</accession>
<evidence type="ECO:0000256" key="4">
    <source>
        <dbReference type="ARBA" id="ARBA00022840"/>
    </source>
</evidence>
<keyword evidence="2" id="KW-0813">Transport</keyword>
<dbReference type="NCBIfam" id="NF008453">
    <property type="entry name" value="PRK11308.1"/>
    <property type="match status" value="1"/>
</dbReference>
<dbReference type="SUPFAM" id="SSF52540">
    <property type="entry name" value="P-loop containing nucleoside triphosphate hydrolases"/>
    <property type="match status" value="1"/>
</dbReference>
<organism evidence="7 8">
    <name type="scientific">Streptomyces chisholmiae</name>
    <dbReference type="NCBI Taxonomy" id="3075540"/>
    <lineage>
        <taxon>Bacteria</taxon>
        <taxon>Bacillati</taxon>
        <taxon>Actinomycetota</taxon>
        <taxon>Actinomycetes</taxon>
        <taxon>Kitasatosporales</taxon>
        <taxon>Streptomycetaceae</taxon>
        <taxon>Streptomyces</taxon>
    </lineage>
</organism>
<gene>
    <name evidence="7" type="ORF">RM844_28010</name>
</gene>
<protein>
    <submittedName>
        <fullName evidence="7">Dipeptide ABC transporter ATP-binding protein</fullName>
    </submittedName>
</protein>
<dbReference type="InterPro" id="IPR027417">
    <property type="entry name" value="P-loop_NTPase"/>
</dbReference>
<evidence type="ECO:0000313" key="7">
    <source>
        <dbReference type="EMBL" id="MDT0270124.1"/>
    </source>
</evidence>
<feature type="compositionally biased region" description="Basic and acidic residues" evidence="5">
    <location>
        <begin position="275"/>
        <end position="284"/>
    </location>
</feature>
<dbReference type="SMART" id="SM00382">
    <property type="entry name" value="AAA"/>
    <property type="match status" value="1"/>
</dbReference>
<comment type="caution">
    <text evidence="7">The sequence shown here is derived from an EMBL/GenBank/DDBJ whole genome shotgun (WGS) entry which is preliminary data.</text>
</comment>
<dbReference type="NCBIfam" id="TIGR01727">
    <property type="entry name" value="oligo_HPY"/>
    <property type="match status" value="1"/>
</dbReference>
<feature type="region of interest" description="Disordered" evidence="5">
    <location>
        <begin position="274"/>
        <end position="295"/>
    </location>
</feature>
<dbReference type="InterPro" id="IPR013563">
    <property type="entry name" value="Oligopep_ABC_C"/>
</dbReference>
<dbReference type="InterPro" id="IPR050319">
    <property type="entry name" value="ABC_transp_ATP-bind"/>
</dbReference>
<feature type="domain" description="ABC transporter" evidence="6">
    <location>
        <begin position="18"/>
        <end position="268"/>
    </location>
</feature>
<dbReference type="Pfam" id="PF08352">
    <property type="entry name" value="oligo_HPY"/>
    <property type="match status" value="1"/>
</dbReference>
<keyword evidence="8" id="KW-1185">Reference proteome</keyword>
<dbReference type="GO" id="GO:0005524">
    <property type="term" value="F:ATP binding"/>
    <property type="evidence" value="ECO:0007669"/>
    <property type="project" value="UniProtKB-KW"/>
</dbReference>
<dbReference type="InterPro" id="IPR003439">
    <property type="entry name" value="ABC_transporter-like_ATP-bd"/>
</dbReference>
<dbReference type="Gene3D" id="3.40.50.300">
    <property type="entry name" value="P-loop containing nucleotide triphosphate hydrolases"/>
    <property type="match status" value="1"/>
</dbReference>
<sequence length="352" mass="38078">MTTTEMAKEAPGADRELLRVTDLVVNFPVRGGGLVRRVTGQVQAVSGVSFAVSQGETLGVVGESGCGKSTTGRAVLQLIRPTSGSVTFDGQEITGLKARELRPVQRKAGMVFQDPYASLNPKLPVNDIIAEPLKVQGLWRDGGKARVAELLELVGLSPEHGNRYPHEFSGGQRQRIGIARALALEPKLLVLDEPVSALDVSVQAGVVNLLEDLQERLGVAYVFIAHDLSVVRHISDRVAVMYLGKVVETGTRDEVYERPSHPYTQALLSAAPLADPRRERERRRTVLTGDVPSPLDPPSGCRFRTRCWKARDICATEEPELRDRGTGHPVACHFADEDGTPVAEAAADATSD</sequence>
<name>A0ABU2K018_9ACTN</name>
<evidence type="ECO:0000256" key="3">
    <source>
        <dbReference type="ARBA" id="ARBA00022741"/>
    </source>
</evidence>
<comment type="similarity">
    <text evidence="1">Belongs to the ABC transporter superfamily.</text>
</comment>
<dbReference type="EMBL" id="JAVREO010000023">
    <property type="protein sequence ID" value="MDT0270124.1"/>
    <property type="molecule type" value="Genomic_DNA"/>
</dbReference>
<dbReference type="CDD" id="cd03257">
    <property type="entry name" value="ABC_NikE_OppD_transporters"/>
    <property type="match status" value="1"/>
</dbReference>
<dbReference type="PROSITE" id="PS00211">
    <property type="entry name" value="ABC_TRANSPORTER_1"/>
    <property type="match status" value="1"/>
</dbReference>
<evidence type="ECO:0000256" key="5">
    <source>
        <dbReference type="SAM" id="MobiDB-lite"/>
    </source>
</evidence>
<keyword evidence="3" id="KW-0547">Nucleotide-binding</keyword>
<dbReference type="PANTHER" id="PTHR43776">
    <property type="entry name" value="TRANSPORT ATP-BINDING PROTEIN"/>
    <property type="match status" value="1"/>
</dbReference>
<evidence type="ECO:0000256" key="1">
    <source>
        <dbReference type="ARBA" id="ARBA00005417"/>
    </source>
</evidence>
<evidence type="ECO:0000313" key="8">
    <source>
        <dbReference type="Proteomes" id="UP001183410"/>
    </source>
</evidence>
<keyword evidence="4 7" id="KW-0067">ATP-binding</keyword>
<evidence type="ECO:0000256" key="2">
    <source>
        <dbReference type="ARBA" id="ARBA00022448"/>
    </source>
</evidence>
<proteinExistence type="inferred from homology"/>
<evidence type="ECO:0000259" key="6">
    <source>
        <dbReference type="PROSITE" id="PS50893"/>
    </source>
</evidence>
<dbReference type="InterPro" id="IPR017871">
    <property type="entry name" value="ABC_transporter-like_CS"/>
</dbReference>
<reference evidence="8" key="1">
    <citation type="submission" date="2023-07" db="EMBL/GenBank/DDBJ databases">
        <title>30 novel species of actinomycetes from the DSMZ collection.</title>
        <authorList>
            <person name="Nouioui I."/>
        </authorList>
    </citation>
    <scope>NUCLEOTIDE SEQUENCE [LARGE SCALE GENOMIC DNA]</scope>
    <source>
        <strain evidence="8">DSM 44915</strain>
    </source>
</reference>
<dbReference type="PANTHER" id="PTHR43776:SF7">
    <property type="entry name" value="D,D-DIPEPTIDE TRANSPORT ATP-BINDING PROTEIN DDPF-RELATED"/>
    <property type="match status" value="1"/>
</dbReference>